<feature type="transmembrane region" description="Helical" evidence="8">
    <location>
        <begin position="307"/>
        <end position="333"/>
    </location>
</feature>
<organism evidence="9 10">
    <name type="scientific">Actinokineospora globicatena</name>
    <dbReference type="NCBI Taxonomy" id="103729"/>
    <lineage>
        <taxon>Bacteria</taxon>
        <taxon>Bacillati</taxon>
        <taxon>Actinomycetota</taxon>
        <taxon>Actinomycetes</taxon>
        <taxon>Pseudonocardiales</taxon>
        <taxon>Pseudonocardiaceae</taxon>
        <taxon>Actinokineospora</taxon>
    </lineage>
</organism>
<feature type="transmembrane region" description="Helical" evidence="8">
    <location>
        <begin position="353"/>
        <end position="376"/>
    </location>
</feature>
<dbReference type="PROSITE" id="PS51257">
    <property type="entry name" value="PROKAR_LIPOPROTEIN"/>
    <property type="match status" value="1"/>
</dbReference>
<evidence type="ECO:0000256" key="7">
    <source>
        <dbReference type="ARBA" id="ARBA00024033"/>
    </source>
</evidence>
<dbReference type="AlphaFoldDB" id="A0A9W6QQD3"/>
<keyword evidence="5 8" id="KW-1133">Transmembrane helix</keyword>
<dbReference type="InterPro" id="IPR018584">
    <property type="entry name" value="GT87"/>
</dbReference>
<keyword evidence="2" id="KW-1003">Cell membrane</keyword>
<feature type="transmembrane region" description="Helical" evidence="8">
    <location>
        <begin position="163"/>
        <end position="185"/>
    </location>
</feature>
<proteinExistence type="inferred from homology"/>
<evidence type="ECO:0000313" key="10">
    <source>
        <dbReference type="Proteomes" id="UP001165042"/>
    </source>
</evidence>
<feature type="transmembrane region" description="Helical" evidence="8">
    <location>
        <begin position="88"/>
        <end position="105"/>
    </location>
</feature>
<evidence type="ECO:0000256" key="2">
    <source>
        <dbReference type="ARBA" id="ARBA00022475"/>
    </source>
</evidence>
<evidence type="ECO:0000256" key="4">
    <source>
        <dbReference type="ARBA" id="ARBA00022692"/>
    </source>
</evidence>
<dbReference type="EMBL" id="BSSD01000005">
    <property type="protein sequence ID" value="GLW92875.1"/>
    <property type="molecule type" value="Genomic_DNA"/>
</dbReference>
<feature type="transmembrane region" description="Helical" evidence="8">
    <location>
        <begin position="254"/>
        <end position="276"/>
    </location>
</feature>
<evidence type="ECO:0000256" key="8">
    <source>
        <dbReference type="SAM" id="Phobius"/>
    </source>
</evidence>
<keyword evidence="10" id="KW-1185">Reference proteome</keyword>
<gene>
    <name evidence="9" type="ORF">Aglo03_36910</name>
</gene>
<dbReference type="Pfam" id="PF09594">
    <property type="entry name" value="GT87"/>
    <property type="match status" value="1"/>
</dbReference>
<protein>
    <submittedName>
        <fullName evidence="9">Membrane protein</fullName>
    </submittedName>
</protein>
<keyword evidence="3" id="KW-0808">Transferase</keyword>
<feature type="transmembrane region" description="Helical" evidence="8">
    <location>
        <begin position="7"/>
        <end position="29"/>
    </location>
</feature>
<comment type="similarity">
    <text evidence="7">Belongs to the glycosyltransferase 87 family.</text>
</comment>
<dbReference type="GO" id="GO:0016758">
    <property type="term" value="F:hexosyltransferase activity"/>
    <property type="evidence" value="ECO:0007669"/>
    <property type="project" value="InterPro"/>
</dbReference>
<keyword evidence="6 8" id="KW-0472">Membrane</keyword>
<evidence type="ECO:0000256" key="3">
    <source>
        <dbReference type="ARBA" id="ARBA00022679"/>
    </source>
</evidence>
<evidence type="ECO:0000256" key="6">
    <source>
        <dbReference type="ARBA" id="ARBA00023136"/>
    </source>
</evidence>
<comment type="caution">
    <text evidence="9">The sequence shown here is derived from an EMBL/GenBank/DDBJ whole genome shotgun (WGS) entry which is preliminary data.</text>
</comment>
<accession>A0A9W6QQD3</accession>
<dbReference type="GO" id="GO:0005886">
    <property type="term" value="C:plasma membrane"/>
    <property type="evidence" value="ECO:0007669"/>
    <property type="project" value="UniProtKB-SubCell"/>
</dbReference>
<evidence type="ECO:0000256" key="5">
    <source>
        <dbReference type="ARBA" id="ARBA00022989"/>
    </source>
</evidence>
<feature type="transmembrane region" description="Helical" evidence="8">
    <location>
        <begin position="197"/>
        <end position="218"/>
    </location>
</feature>
<sequence>MGVARRVPLAATAVAAGLVLIAVACWFNGRGLGVDSSVYRAGALTLLHGDSLYAPLTTGEWWAPSLPFTYPPIAGLLFLPLTMVPSQLGWGVLAALSALALGFVLHESLPQRARTGWRFGALLLATLALEPVWRTLGLGQVNLLLVAMVMADVLLLRGRKGSGVLIGIAAAVKLTPLIFIAHLALTRRWADAARAMATFVVLNLAAAVVLPLDTLWFWTKALIDGNDATTNSWIGNQSLNGIFQRLTGEDRGALFLYATTAVIAVGLAAVVVRRLYRQGDDLGALLVTAVTGLLVSPVSWTHHWVWVVPLVGYLIAKSNVTGLLAIGIVFTGWQFRMVPSGAKSELSWNAADVLLGNSYLLAALVAAPIVILLAGVDPALRGRSVRAEVVPGESRGVG</sequence>
<evidence type="ECO:0000256" key="1">
    <source>
        <dbReference type="ARBA" id="ARBA00004651"/>
    </source>
</evidence>
<comment type="subcellular location">
    <subcellularLocation>
        <location evidence="1">Cell membrane</location>
        <topology evidence="1">Multi-pass membrane protein</topology>
    </subcellularLocation>
</comment>
<evidence type="ECO:0000313" key="9">
    <source>
        <dbReference type="EMBL" id="GLW92875.1"/>
    </source>
</evidence>
<name>A0A9W6QQD3_9PSEU</name>
<reference evidence="9" key="1">
    <citation type="submission" date="2023-02" db="EMBL/GenBank/DDBJ databases">
        <title>Actinokineospora globicatena NBRC 15670.</title>
        <authorList>
            <person name="Ichikawa N."/>
            <person name="Sato H."/>
            <person name="Tonouchi N."/>
        </authorList>
    </citation>
    <scope>NUCLEOTIDE SEQUENCE</scope>
    <source>
        <strain evidence="9">NBRC 15670</strain>
    </source>
</reference>
<keyword evidence="4 8" id="KW-0812">Transmembrane</keyword>
<feature type="transmembrane region" description="Helical" evidence="8">
    <location>
        <begin position="117"/>
        <end position="133"/>
    </location>
</feature>
<feature type="transmembrane region" description="Helical" evidence="8">
    <location>
        <begin position="282"/>
        <end position="300"/>
    </location>
</feature>
<dbReference type="Proteomes" id="UP001165042">
    <property type="component" value="Unassembled WGS sequence"/>
</dbReference>